<protein>
    <submittedName>
        <fullName evidence="1">Uncharacterized protein</fullName>
    </submittedName>
</protein>
<evidence type="ECO:0000313" key="1">
    <source>
        <dbReference type="EMBL" id="KAF3342038.1"/>
    </source>
</evidence>
<accession>A0A833RWW8</accession>
<gene>
    <name evidence="1" type="ORF">FCM35_KLT00676</name>
</gene>
<comment type="caution">
    <text evidence="1">The sequence shown here is derived from an EMBL/GenBank/DDBJ whole genome shotgun (WGS) entry which is preliminary data.</text>
</comment>
<dbReference type="AlphaFoldDB" id="A0A833RWW8"/>
<reference evidence="1" key="1">
    <citation type="submission" date="2020-01" db="EMBL/GenBank/DDBJ databases">
        <title>Genome sequence of Kobresia littledalei, the first chromosome-level genome in the family Cyperaceae.</title>
        <authorList>
            <person name="Qu G."/>
        </authorList>
    </citation>
    <scope>NUCLEOTIDE SEQUENCE</scope>
    <source>
        <strain evidence="1">C.B.Clarke</strain>
        <tissue evidence="1">Leaf</tissue>
    </source>
</reference>
<sequence>MLCCLIPFSLLRRRPLRRRPSENLTPFPSSSLSDPQPFFLPLQTKNPRLASSLPLAEEPRTPPPFTLSFVAPGEENGADQTLSHSLLRWNFRRCQRARTNGDFAHPQVQRPRGCTPAPSLSRLCDEAVRFLAWWCSGLRGRPDSRSVRSEVEKASTNRHLSTDFRHVTKLEALIGTARYQSYPLLDFGKEMSTGTLFSKC</sequence>
<keyword evidence="2" id="KW-1185">Reference proteome</keyword>
<name>A0A833RWW8_9POAL</name>
<evidence type="ECO:0000313" key="2">
    <source>
        <dbReference type="Proteomes" id="UP000623129"/>
    </source>
</evidence>
<proteinExistence type="predicted"/>
<dbReference type="EMBL" id="SWLB01000001">
    <property type="protein sequence ID" value="KAF3342038.1"/>
    <property type="molecule type" value="Genomic_DNA"/>
</dbReference>
<dbReference type="Proteomes" id="UP000623129">
    <property type="component" value="Unassembled WGS sequence"/>
</dbReference>
<organism evidence="1 2">
    <name type="scientific">Carex littledalei</name>
    <dbReference type="NCBI Taxonomy" id="544730"/>
    <lineage>
        <taxon>Eukaryota</taxon>
        <taxon>Viridiplantae</taxon>
        <taxon>Streptophyta</taxon>
        <taxon>Embryophyta</taxon>
        <taxon>Tracheophyta</taxon>
        <taxon>Spermatophyta</taxon>
        <taxon>Magnoliopsida</taxon>
        <taxon>Liliopsida</taxon>
        <taxon>Poales</taxon>
        <taxon>Cyperaceae</taxon>
        <taxon>Cyperoideae</taxon>
        <taxon>Cariceae</taxon>
        <taxon>Carex</taxon>
        <taxon>Carex subgen. Euthyceras</taxon>
    </lineage>
</organism>